<feature type="transmembrane region" description="Helical" evidence="1">
    <location>
        <begin position="47"/>
        <end position="64"/>
    </location>
</feature>
<comment type="caution">
    <text evidence="2">The sequence shown here is derived from an EMBL/GenBank/DDBJ whole genome shotgun (WGS) entry which is preliminary data.</text>
</comment>
<dbReference type="RefSeq" id="WP_002583691.1">
    <property type="nucleotide sequence ID" value="NZ_KB851018.1"/>
</dbReference>
<sequence>MILLKKCLLAFFGLCAGGIIAAGVYAFLAIIGVFVRLMGKTGTRKHIFLYETVIILGGVLGNILDIYEFPIYMGPYLGTLFICAYGLSVGIFVGCLVMSLAETLKALPVISRRIHLAVGLQYLIFALAAGKMAGSLVYFWNHIASLG</sequence>
<evidence type="ECO:0000313" key="3">
    <source>
        <dbReference type="Proteomes" id="UP000013085"/>
    </source>
</evidence>
<feature type="transmembrane region" description="Helical" evidence="1">
    <location>
        <begin position="7"/>
        <end position="35"/>
    </location>
</feature>
<name>A0A0E2HR18_9FIRM</name>
<feature type="transmembrane region" description="Helical" evidence="1">
    <location>
        <begin position="76"/>
        <end position="100"/>
    </location>
</feature>
<evidence type="ECO:0000313" key="2">
    <source>
        <dbReference type="EMBL" id="ENZ17462.1"/>
    </source>
</evidence>
<dbReference type="EMBL" id="AGYR01000014">
    <property type="protein sequence ID" value="ENZ17462.1"/>
    <property type="molecule type" value="Genomic_DNA"/>
</dbReference>
<keyword evidence="1" id="KW-1133">Transmembrane helix</keyword>
<evidence type="ECO:0000256" key="1">
    <source>
        <dbReference type="SAM" id="Phobius"/>
    </source>
</evidence>
<keyword evidence="1" id="KW-0812">Transmembrane</keyword>
<dbReference type="InterPro" id="IPR020144">
    <property type="entry name" value="SpoVAB"/>
</dbReference>
<proteinExistence type="predicted"/>
<keyword evidence="1" id="KW-0472">Membrane</keyword>
<gene>
    <name evidence="2" type="ORF">HMPREF1090_01762</name>
</gene>
<accession>A0A0E2HR18</accession>
<protein>
    <submittedName>
        <fullName evidence="2">Stage V sporulation protein AB</fullName>
    </submittedName>
</protein>
<dbReference type="HOGENOM" id="CLU_151137_0_0_9"/>
<organism evidence="2 3">
    <name type="scientific">[Clostridium] clostridioforme 90A8</name>
    <dbReference type="NCBI Taxonomy" id="999408"/>
    <lineage>
        <taxon>Bacteria</taxon>
        <taxon>Bacillati</taxon>
        <taxon>Bacillota</taxon>
        <taxon>Clostridia</taxon>
        <taxon>Lachnospirales</taxon>
        <taxon>Lachnospiraceae</taxon>
        <taxon>Enterocloster</taxon>
    </lineage>
</organism>
<dbReference type="GeneID" id="57959769"/>
<feature type="transmembrane region" description="Helical" evidence="1">
    <location>
        <begin position="120"/>
        <end position="140"/>
    </location>
</feature>
<dbReference type="AlphaFoldDB" id="A0A0E2HR18"/>
<dbReference type="Proteomes" id="UP000013085">
    <property type="component" value="Unassembled WGS sequence"/>
</dbReference>
<dbReference type="PATRIC" id="fig|999408.3.peg.1899"/>
<reference evidence="2 3" key="1">
    <citation type="submission" date="2013-01" db="EMBL/GenBank/DDBJ databases">
        <title>The Genome Sequence of Clostridium clostridioforme 90A8.</title>
        <authorList>
            <consortium name="The Broad Institute Genome Sequencing Platform"/>
            <person name="Earl A."/>
            <person name="Ward D."/>
            <person name="Feldgarden M."/>
            <person name="Gevers D."/>
            <person name="Courvalin P."/>
            <person name="Lambert T."/>
            <person name="Walker B."/>
            <person name="Young S.K."/>
            <person name="Zeng Q."/>
            <person name="Gargeya S."/>
            <person name="Fitzgerald M."/>
            <person name="Haas B."/>
            <person name="Abouelleil A."/>
            <person name="Alvarado L."/>
            <person name="Arachchi H.M."/>
            <person name="Berlin A.M."/>
            <person name="Chapman S.B."/>
            <person name="Dewar J."/>
            <person name="Goldberg J."/>
            <person name="Griggs A."/>
            <person name="Gujja S."/>
            <person name="Hansen M."/>
            <person name="Howarth C."/>
            <person name="Imamovic A."/>
            <person name="Larimer J."/>
            <person name="McCowan C."/>
            <person name="Murphy C."/>
            <person name="Neiman D."/>
            <person name="Pearson M."/>
            <person name="Priest M."/>
            <person name="Roberts A."/>
            <person name="Saif S."/>
            <person name="Shea T."/>
            <person name="Sisk P."/>
            <person name="Sykes S."/>
            <person name="Wortman J."/>
            <person name="Nusbaum C."/>
            <person name="Birren B."/>
        </authorList>
    </citation>
    <scope>NUCLEOTIDE SEQUENCE [LARGE SCALE GENOMIC DNA]</scope>
    <source>
        <strain evidence="2 3">90A8</strain>
    </source>
</reference>
<dbReference type="Pfam" id="PF13782">
    <property type="entry name" value="SpoVAB"/>
    <property type="match status" value="1"/>
</dbReference>